<feature type="compositionally biased region" description="Polar residues" evidence="1">
    <location>
        <begin position="981"/>
        <end position="998"/>
    </location>
</feature>
<dbReference type="Proteomes" id="UP000078595">
    <property type="component" value="Chromosome 1"/>
</dbReference>
<sequence>MTDWTKEGSPMPSGPPPVTFGRLTLMKRKGGGDVQTIPLDAERITFGRDYDCDVRLYYSDVSKLHCEISFDIVSGKAKVIVKGTNGLFHTPSGGSAGVHKPPAEIDLSDNDVITIRKKPFRFEYGPAKQQQPTVPFSPAVHDLESQPIPDSPSGSKPRRRASHRLSLVPEGKTFVPLSPVKGRRQSTLGLGGLDTPAASRGNTKSKLSEQVIQEGAKDGEESNVDMANGDEGDKVYLEVNEEESNDAEELHNQKAIHENPFMTPQLARKAPMRNTSAVPRTRKLPSAEKEDEVPKTNSPVSKESPAPATPPKTPRSVPLPESAETPYNPPVTPSAKAASTPVPARVALSTPKGPATLRKALLLRSARKVWQDSREAGVEGAIQNGQVETRRKSISPKTRAGRKSTTPIPEIPVKQVDEDEDMSEEEREQEQEQEGAPTESPLQWVEEDGTAEVSFESESSGRDSFEADMSLDLPGQGVIEFALTHPEVEEEYINNDHADVDDDQEEMEVDVDAQSAEQVEEYEEYEQAVKLPADQSVDEDSTAAAAVTAKEEEDDEAMSLPGTPSLRQPLSKQFFTPQPTRNINKLPRRSLANIGAPPVRFERLPATPNTFKRGERAPPRSMGKPSRNATAAATDSPKVNVEAEEKKVFSTPSRSEASRAEARRRRESLATPRQLPAMPASGFKNPVVETRFADLVPTPSHPALLARSPEPEAGKSEQTTVPATPISDLKARLSKMRSQSTQRADRRATVGFALPTTPSRVGEGMGSRSVNPVRVAGRGPKTPIFPKAKKEDLIMESPAEENTQDKARLESSPEYETPSSPSTPSYTGIREMLRPALPAKTPDMSGLKTLFPATPQNAPSPSFVEIREMLRQPAIPATPNFSGVRDMYNLPKVAQTPGFEGIGEMFEEEEEDAVEAEVEEQVEEKEEEEIDSIIVVDVAENMGKADADDNPPETQRKTITASKVPRAAASSVSAPSRARKTTTSTEQPESASAPTRPTSKLPARKAAAPKTEKAPSKPSPSTKAQSVESVPEAVEHKSRSTRAKRTASVDPEPIAKASKSSSKSTKAKSAGAAEIESENQSLVESEVPSKSTRNRSNPTRSTRQATIEREEEKAEKKSKPSTSTSTSRGKKPLTQLPEQETEQQQFEQEHKSASSRSASTKSRLPTATTKKAATATKSASAPSRRQAVGNKENDDDAIEEKPVITTKTKKRVPSAGSQKVEEVKSEMSVPVTRATRSRK</sequence>
<dbReference type="CDD" id="cd22673">
    <property type="entry name" value="FHA_Ki67"/>
    <property type="match status" value="1"/>
</dbReference>
<reference evidence="4" key="2">
    <citation type="submission" date="2013-07" db="EMBL/GenBank/DDBJ databases">
        <authorList>
            <consortium name="The Broad Institute Genome Sequencing Platform"/>
            <person name="Cuomo C."/>
            <person name="Litvintseva A."/>
            <person name="Chen Y."/>
            <person name="Heitman J."/>
            <person name="Sun S."/>
            <person name="Springer D."/>
            <person name="Dromer F."/>
            <person name="Young S.K."/>
            <person name="Zeng Q."/>
            <person name="Gargeya S."/>
            <person name="Fitzgerald M."/>
            <person name="Abouelleil A."/>
            <person name="Alvarado L."/>
            <person name="Berlin A.M."/>
            <person name="Chapman S.B."/>
            <person name="Dewar J."/>
            <person name="Goldberg J."/>
            <person name="Griggs A."/>
            <person name="Gujja S."/>
            <person name="Hansen M."/>
            <person name="Howarth C."/>
            <person name="Imamovic A."/>
            <person name="Larimer J."/>
            <person name="McCowan C."/>
            <person name="Murphy C."/>
            <person name="Pearson M."/>
            <person name="Priest M."/>
            <person name="Roberts A."/>
            <person name="Saif S."/>
            <person name="Shea T."/>
            <person name="Sykes S."/>
            <person name="Wortman J."/>
            <person name="Nusbaum C."/>
            <person name="Birren B."/>
        </authorList>
    </citation>
    <scope>NUCLEOTIDE SEQUENCE</scope>
    <source>
        <strain evidence="4">CBS 10117</strain>
    </source>
</reference>
<evidence type="ECO:0000256" key="1">
    <source>
        <dbReference type="SAM" id="MobiDB-lite"/>
    </source>
</evidence>
<feature type="region of interest" description="Disordered" evidence="1">
    <location>
        <begin position="372"/>
        <end position="469"/>
    </location>
</feature>
<dbReference type="Pfam" id="PF00498">
    <property type="entry name" value="FHA"/>
    <property type="match status" value="1"/>
</dbReference>
<dbReference type="RefSeq" id="XP_018266397.1">
    <property type="nucleotide sequence ID" value="XM_018403743.1"/>
</dbReference>
<feature type="compositionally biased region" description="Low complexity" evidence="1">
    <location>
        <begin position="1120"/>
        <end position="1146"/>
    </location>
</feature>
<reference evidence="3" key="1">
    <citation type="submission" date="2013-07" db="EMBL/GenBank/DDBJ databases">
        <title>The Genome Sequence of Cryptococcus dejecticola CBS10117.</title>
        <authorList>
            <consortium name="The Broad Institute Genome Sequencing Platform"/>
            <person name="Cuomo C."/>
            <person name="Litvintseva A."/>
            <person name="Chen Y."/>
            <person name="Heitman J."/>
            <person name="Sun S."/>
            <person name="Springer D."/>
            <person name="Dromer F."/>
            <person name="Young S.K."/>
            <person name="Zeng Q."/>
            <person name="Gargeya S."/>
            <person name="Fitzgerald M."/>
            <person name="Abouelleil A."/>
            <person name="Alvarado L."/>
            <person name="Berlin A.M."/>
            <person name="Chapman S.B."/>
            <person name="Dewar J."/>
            <person name="Goldberg J."/>
            <person name="Griggs A."/>
            <person name="Gujja S."/>
            <person name="Hansen M."/>
            <person name="Howarth C."/>
            <person name="Imamovic A."/>
            <person name="Larimer J."/>
            <person name="McCowan C."/>
            <person name="Murphy C."/>
            <person name="Pearson M."/>
            <person name="Priest M."/>
            <person name="Roberts A."/>
            <person name="Saif S."/>
            <person name="Shea T."/>
            <person name="Sykes S."/>
            <person name="Wortman J."/>
            <person name="Nusbaum C."/>
            <person name="Birren B."/>
        </authorList>
    </citation>
    <scope>NUCLEOTIDE SEQUENCE [LARGE SCALE GENOMIC DNA]</scope>
    <source>
        <strain evidence="3">CBS 10117</strain>
    </source>
</reference>
<feature type="compositionally biased region" description="Low complexity" evidence="1">
    <location>
        <begin position="1154"/>
        <end position="1183"/>
    </location>
</feature>
<keyword evidence="5" id="KW-1185">Reference proteome</keyword>
<feature type="compositionally biased region" description="Basic and acidic residues" evidence="1">
    <location>
        <begin position="248"/>
        <end position="257"/>
    </location>
</feature>
<feature type="compositionally biased region" description="Polar residues" evidence="1">
    <location>
        <begin position="565"/>
        <end position="583"/>
    </location>
</feature>
<dbReference type="PROSITE" id="PS50006">
    <property type="entry name" value="FHA_DOMAIN"/>
    <property type="match status" value="1"/>
</dbReference>
<feature type="region of interest" description="Disordered" evidence="1">
    <location>
        <begin position="126"/>
        <end position="355"/>
    </location>
</feature>
<dbReference type="VEuPathDB" id="FungiDB:I303_00372"/>
<organism evidence="3">
    <name type="scientific">Kwoniella dejecticola CBS 10117</name>
    <dbReference type="NCBI Taxonomy" id="1296121"/>
    <lineage>
        <taxon>Eukaryota</taxon>
        <taxon>Fungi</taxon>
        <taxon>Dikarya</taxon>
        <taxon>Basidiomycota</taxon>
        <taxon>Agaricomycotina</taxon>
        <taxon>Tremellomycetes</taxon>
        <taxon>Tremellales</taxon>
        <taxon>Cryptococcaceae</taxon>
        <taxon>Kwoniella</taxon>
    </lineage>
</organism>
<dbReference type="InterPro" id="IPR008984">
    <property type="entry name" value="SMAD_FHA_dom_sf"/>
</dbReference>
<name>A0A1A6AEQ7_9TREE</name>
<dbReference type="AlphaFoldDB" id="A0A1A6AEQ7"/>
<feature type="region of interest" description="Disordered" evidence="1">
    <location>
        <begin position="699"/>
        <end position="859"/>
    </location>
</feature>
<proteinExistence type="predicted"/>
<evidence type="ECO:0000259" key="2">
    <source>
        <dbReference type="PROSITE" id="PS50006"/>
    </source>
</evidence>
<feature type="compositionally biased region" description="Polar residues" evidence="1">
    <location>
        <begin position="200"/>
        <end position="211"/>
    </location>
</feature>
<gene>
    <name evidence="3" type="ORF">I303_00372</name>
    <name evidence="4" type="ORF">I303_100372</name>
</gene>
<dbReference type="STRING" id="1296121.A0A1A6AEQ7"/>
<accession>A0A1A6AEQ7</accession>
<evidence type="ECO:0000313" key="4">
    <source>
        <dbReference type="EMBL" id="WWC57837.1"/>
    </source>
</evidence>
<feature type="compositionally biased region" description="Basic and acidic residues" evidence="1">
    <location>
        <begin position="1106"/>
        <end position="1118"/>
    </location>
</feature>
<feature type="compositionally biased region" description="Low complexity" evidence="1">
    <location>
        <begin position="1055"/>
        <end position="1073"/>
    </location>
</feature>
<reference evidence="4" key="3">
    <citation type="submission" date="2024-02" db="EMBL/GenBank/DDBJ databases">
        <title>Comparative genomics of Cryptococcus and Kwoniella reveals pathogenesis evolution and contrasting modes of karyotype evolution via chromosome fusion or intercentromeric recombination.</title>
        <authorList>
            <person name="Coelho M.A."/>
            <person name="David-Palma M."/>
            <person name="Shea T."/>
            <person name="Bowers K."/>
            <person name="McGinley-Smith S."/>
            <person name="Mohammad A.W."/>
            <person name="Gnirke A."/>
            <person name="Yurkov A.M."/>
            <person name="Nowrousian M."/>
            <person name="Sun S."/>
            <person name="Cuomo C.A."/>
            <person name="Heitman J."/>
        </authorList>
    </citation>
    <scope>NUCLEOTIDE SEQUENCE</scope>
    <source>
        <strain evidence="4">CBS 10117</strain>
    </source>
</reference>
<protein>
    <recommendedName>
        <fullName evidence="2">FHA domain-containing protein</fullName>
    </recommendedName>
</protein>
<dbReference type="KEGG" id="kdj:28964071"/>
<dbReference type="EMBL" id="KI894027">
    <property type="protein sequence ID" value="OBR88555.1"/>
    <property type="molecule type" value="Genomic_DNA"/>
</dbReference>
<feature type="compositionally biased region" description="Basic and acidic residues" evidence="1">
    <location>
        <begin position="285"/>
        <end position="294"/>
    </location>
</feature>
<feature type="compositionally biased region" description="Low complexity" evidence="1">
    <location>
        <begin position="812"/>
        <end position="827"/>
    </location>
</feature>
<dbReference type="SUPFAM" id="SSF49879">
    <property type="entry name" value="SMAD/FHA domain"/>
    <property type="match status" value="1"/>
</dbReference>
<dbReference type="OrthoDB" id="6288785at2759"/>
<feature type="region of interest" description="Disordered" evidence="1">
    <location>
        <begin position="918"/>
        <end position="1239"/>
    </location>
</feature>
<feature type="compositionally biased region" description="Low complexity" evidence="1">
    <location>
        <begin position="961"/>
        <end position="976"/>
    </location>
</feature>
<evidence type="ECO:0000313" key="5">
    <source>
        <dbReference type="Proteomes" id="UP000078595"/>
    </source>
</evidence>
<dbReference type="EMBL" id="CP144530">
    <property type="protein sequence ID" value="WWC57837.1"/>
    <property type="molecule type" value="Genomic_DNA"/>
</dbReference>
<dbReference type="InterPro" id="IPR000253">
    <property type="entry name" value="FHA_dom"/>
</dbReference>
<feature type="compositionally biased region" description="Polar residues" evidence="1">
    <location>
        <begin position="1019"/>
        <end position="1028"/>
    </location>
</feature>
<feature type="compositionally biased region" description="Low complexity" evidence="1">
    <location>
        <begin position="1089"/>
        <end position="1103"/>
    </location>
</feature>
<feature type="region of interest" description="Disordered" evidence="1">
    <location>
        <begin position="532"/>
        <end position="683"/>
    </location>
</feature>
<evidence type="ECO:0000313" key="3">
    <source>
        <dbReference type="EMBL" id="OBR88555.1"/>
    </source>
</evidence>
<feature type="domain" description="FHA" evidence="2">
    <location>
        <begin position="44"/>
        <end position="88"/>
    </location>
</feature>
<dbReference type="Gene3D" id="2.60.200.20">
    <property type="match status" value="1"/>
</dbReference>
<feature type="compositionally biased region" description="Acidic residues" evidence="1">
    <location>
        <begin position="417"/>
        <end position="433"/>
    </location>
</feature>
<feature type="compositionally biased region" description="Acidic residues" evidence="1">
    <location>
        <begin position="918"/>
        <end position="931"/>
    </location>
</feature>
<dbReference type="GeneID" id="28964071"/>